<proteinExistence type="predicted"/>
<dbReference type="Gene3D" id="3.90.550.10">
    <property type="entry name" value="Spore Coat Polysaccharide Biosynthesis Protein SpsA, Chain A"/>
    <property type="match status" value="1"/>
</dbReference>
<feature type="transmembrane region" description="Helical" evidence="1">
    <location>
        <begin position="289"/>
        <end position="306"/>
    </location>
</feature>
<dbReference type="Pfam" id="PF00535">
    <property type="entry name" value="Glycos_transf_2"/>
    <property type="match status" value="1"/>
</dbReference>
<dbReference type="PANTHER" id="PTHR22916:SF3">
    <property type="entry name" value="UDP-GLCNAC:BETAGAL BETA-1,3-N-ACETYLGLUCOSAMINYLTRANSFERASE-LIKE PROTEIN 1"/>
    <property type="match status" value="1"/>
</dbReference>
<gene>
    <name evidence="3" type="ORF">E2488_01620</name>
</gene>
<protein>
    <submittedName>
        <fullName evidence="3">Glycosyltransferase family 2 protein</fullName>
    </submittedName>
</protein>
<dbReference type="PANTHER" id="PTHR22916">
    <property type="entry name" value="GLYCOSYLTRANSFERASE"/>
    <property type="match status" value="1"/>
</dbReference>
<evidence type="ECO:0000313" key="4">
    <source>
        <dbReference type="Proteomes" id="UP000298517"/>
    </source>
</evidence>
<keyword evidence="1" id="KW-1133">Transmembrane helix</keyword>
<dbReference type="GO" id="GO:0016758">
    <property type="term" value="F:hexosyltransferase activity"/>
    <property type="evidence" value="ECO:0007669"/>
    <property type="project" value="UniProtKB-ARBA"/>
</dbReference>
<keyword evidence="1" id="KW-0472">Membrane</keyword>
<dbReference type="AlphaFoldDB" id="A0A4Y8AWQ7"/>
<evidence type="ECO:0000256" key="1">
    <source>
        <dbReference type="SAM" id="Phobius"/>
    </source>
</evidence>
<dbReference type="SUPFAM" id="SSF53448">
    <property type="entry name" value="Nucleotide-diphospho-sugar transferases"/>
    <property type="match status" value="1"/>
</dbReference>
<reference evidence="3 4" key="1">
    <citation type="journal article" date="2011" name="J. Microbiol.">
        <title>Gramella jeungdoensis sp. nov., isolated from a solar saltern in Korea.</title>
        <authorList>
            <person name="Joung Y."/>
            <person name="Kim H."/>
            <person name="Jang T."/>
            <person name="Ahn T.S."/>
            <person name="Joh K."/>
        </authorList>
    </citation>
    <scope>NUCLEOTIDE SEQUENCE [LARGE SCALE GENOMIC DNA]</scope>
    <source>
        <strain evidence="3 4">KCTC 23123</strain>
    </source>
</reference>
<keyword evidence="3" id="KW-0808">Transferase</keyword>
<evidence type="ECO:0000313" key="3">
    <source>
        <dbReference type="EMBL" id="TEW76575.1"/>
    </source>
</evidence>
<evidence type="ECO:0000259" key="2">
    <source>
        <dbReference type="Pfam" id="PF00535"/>
    </source>
</evidence>
<organism evidence="3 4">
    <name type="scientific">Gramella jeungdoensis</name>
    <dbReference type="NCBI Taxonomy" id="708091"/>
    <lineage>
        <taxon>Bacteria</taxon>
        <taxon>Pseudomonadati</taxon>
        <taxon>Bacteroidota</taxon>
        <taxon>Flavobacteriia</taxon>
        <taxon>Flavobacteriales</taxon>
        <taxon>Flavobacteriaceae</taxon>
        <taxon>Christiangramia</taxon>
    </lineage>
</organism>
<dbReference type="InterPro" id="IPR029044">
    <property type="entry name" value="Nucleotide-diphossugar_trans"/>
</dbReference>
<keyword evidence="1" id="KW-0812">Transmembrane</keyword>
<name>A0A4Y8AWQ7_9FLAO</name>
<dbReference type="EMBL" id="SNQI01000001">
    <property type="protein sequence ID" value="TEW76575.1"/>
    <property type="molecule type" value="Genomic_DNA"/>
</dbReference>
<dbReference type="RefSeq" id="WP_134246587.1">
    <property type="nucleotide sequence ID" value="NZ_SNQI01000001.1"/>
</dbReference>
<dbReference type="OrthoDB" id="597270at2"/>
<accession>A0A4Y8AWQ7</accession>
<dbReference type="CDD" id="cd00761">
    <property type="entry name" value="Glyco_tranf_GTA_type"/>
    <property type="match status" value="1"/>
</dbReference>
<keyword evidence="4" id="KW-1185">Reference proteome</keyword>
<sequence length="316" mass="37225">MQNPLVSIIIPTYNRAHLIGETLDSVIAQTYSNWECIVVDDGSTDTTDEVLKMYCEKDSRIQYHHRPKDRLPGGNAARNYGFELCKGEYVNWFDSDDLMILNFIEKKVLIINKFKVVDFVISKCINFFEDGTTQELNLYRDIEFNELNADNFICNKVGWITQDMMIKKESIGNIFYDEFLKSGQEYNFIIKLLALKKLKGFFLNEILSKRRIHSEAIQIKLHTNKLEAITQKFVCQIRTYKAVKHALNKKTRNKMLGTCINLYKTFVKNHKSTPYFTKFIMYFILERGLVKWFVLSLYSVFLFFNIESSKFNSWIK</sequence>
<dbReference type="Proteomes" id="UP000298517">
    <property type="component" value="Unassembled WGS sequence"/>
</dbReference>
<feature type="domain" description="Glycosyltransferase 2-like" evidence="2">
    <location>
        <begin position="7"/>
        <end position="154"/>
    </location>
</feature>
<dbReference type="InterPro" id="IPR001173">
    <property type="entry name" value="Glyco_trans_2-like"/>
</dbReference>
<comment type="caution">
    <text evidence="3">The sequence shown here is derived from an EMBL/GenBank/DDBJ whole genome shotgun (WGS) entry which is preliminary data.</text>
</comment>